<evidence type="ECO:0000259" key="3">
    <source>
        <dbReference type="PROSITE" id="PS50887"/>
    </source>
</evidence>
<dbReference type="InterPro" id="IPR000160">
    <property type="entry name" value="GGDEF_dom"/>
</dbReference>
<reference evidence="4 5" key="1">
    <citation type="submission" date="2020-08" db="EMBL/GenBank/DDBJ databases">
        <title>Functional genomics of gut bacteria from endangered species of beetles.</title>
        <authorList>
            <person name="Carlos-Shanley C."/>
        </authorList>
    </citation>
    <scope>NUCLEOTIDE SEQUENCE [LARGE SCALE GENOMIC DNA]</scope>
    <source>
        <strain evidence="4 5">S00198</strain>
    </source>
</reference>
<dbReference type="InterPro" id="IPR011623">
    <property type="entry name" value="7TMR_DISM_rcpt_extracell_dom1"/>
</dbReference>
<proteinExistence type="predicted"/>
<keyword evidence="1" id="KW-0472">Membrane</keyword>
<dbReference type="Proteomes" id="UP000575083">
    <property type="component" value="Unassembled WGS sequence"/>
</dbReference>
<evidence type="ECO:0000313" key="4">
    <source>
        <dbReference type="EMBL" id="MBB6559139.1"/>
    </source>
</evidence>
<feature type="transmembrane region" description="Helical" evidence="1">
    <location>
        <begin position="351"/>
        <end position="373"/>
    </location>
</feature>
<dbReference type="Pfam" id="PF07696">
    <property type="entry name" value="7TMR-DISMED2"/>
    <property type="match status" value="1"/>
</dbReference>
<dbReference type="EMBL" id="JACHLK010000003">
    <property type="protein sequence ID" value="MBB6559139.1"/>
    <property type="molecule type" value="Genomic_DNA"/>
</dbReference>
<comment type="caution">
    <text evidence="4">The sequence shown here is derived from an EMBL/GenBank/DDBJ whole genome shotgun (WGS) entry which is preliminary data.</text>
</comment>
<keyword evidence="1" id="KW-0812">Transmembrane</keyword>
<dbReference type="PANTHER" id="PTHR46663:SF2">
    <property type="entry name" value="GGDEF DOMAIN-CONTAINING PROTEIN"/>
    <property type="match status" value="1"/>
</dbReference>
<feature type="domain" description="GGDEF" evidence="3">
    <location>
        <begin position="453"/>
        <end position="587"/>
    </location>
</feature>
<dbReference type="Gene3D" id="3.30.70.270">
    <property type="match status" value="1"/>
</dbReference>
<dbReference type="InterPro" id="IPR029787">
    <property type="entry name" value="Nucleotide_cyclase"/>
</dbReference>
<keyword evidence="5" id="KW-1185">Reference proteome</keyword>
<feature type="transmembrane region" description="Helical" evidence="1">
    <location>
        <begin position="228"/>
        <end position="252"/>
    </location>
</feature>
<gene>
    <name evidence="4" type="ORF">HNP48_001806</name>
</gene>
<feature type="transmembrane region" description="Helical" evidence="1">
    <location>
        <begin position="317"/>
        <end position="339"/>
    </location>
</feature>
<dbReference type="PANTHER" id="PTHR46663">
    <property type="entry name" value="DIGUANYLATE CYCLASE DGCT-RELATED"/>
    <property type="match status" value="1"/>
</dbReference>
<organism evidence="4 5">
    <name type="scientific">Acidovorax soli</name>
    <dbReference type="NCBI Taxonomy" id="592050"/>
    <lineage>
        <taxon>Bacteria</taxon>
        <taxon>Pseudomonadati</taxon>
        <taxon>Pseudomonadota</taxon>
        <taxon>Betaproteobacteria</taxon>
        <taxon>Burkholderiales</taxon>
        <taxon>Comamonadaceae</taxon>
        <taxon>Acidovorax</taxon>
    </lineage>
</organism>
<keyword evidence="2" id="KW-0732">Signal</keyword>
<name>A0A7X0U8T8_9BURK</name>
<keyword evidence="1" id="KW-1133">Transmembrane helix</keyword>
<dbReference type="NCBIfam" id="TIGR00254">
    <property type="entry name" value="GGDEF"/>
    <property type="match status" value="1"/>
</dbReference>
<dbReference type="CDD" id="cd01949">
    <property type="entry name" value="GGDEF"/>
    <property type="match status" value="1"/>
</dbReference>
<dbReference type="InterPro" id="IPR052163">
    <property type="entry name" value="DGC-Regulatory_Protein"/>
</dbReference>
<dbReference type="Pfam" id="PF07695">
    <property type="entry name" value="7TMR-DISM_7TM"/>
    <property type="match status" value="1"/>
</dbReference>
<feature type="transmembrane region" description="Helical" evidence="1">
    <location>
        <begin position="290"/>
        <end position="311"/>
    </location>
</feature>
<dbReference type="SUPFAM" id="SSF55073">
    <property type="entry name" value="Nucleotide cyclase"/>
    <property type="match status" value="1"/>
</dbReference>
<dbReference type="AlphaFoldDB" id="A0A7X0U8T8"/>
<dbReference type="RefSeq" id="WP_184856577.1">
    <property type="nucleotide sequence ID" value="NZ_JACHLK010000003.1"/>
</dbReference>
<evidence type="ECO:0000256" key="1">
    <source>
        <dbReference type="SAM" id="Phobius"/>
    </source>
</evidence>
<evidence type="ECO:0000256" key="2">
    <source>
        <dbReference type="SAM" id="SignalP"/>
    </source>
</evidence>
<accession>A0A7X0U8T8</accession>
<feature type="chain" id="PRO_5030970239" evidence="2">
    <location>
        <begin position="36"/>
        <end position="593"/>
    </location>
</feature>
<evidence type="ECO:0000313" key="5">
    <source>
        <dbReference type="Proteomes" id="UP000575083"/>
    </source>
</evidence>
<dbReference type="InterPro" id="IPR043128">
    <property type="entry name" value="Rev_trsase/Diguanyl_cyclase"/>
</dbReference>
<dbReference type="SMART" id="SM00267">
    <property type="entry name" value="GGDEF"/>
    <property type="match status" value="1"/>
</dbReference>
<dbReference type="Gene3D" id="2.60.40.2380">
    <property type="match status" value="1"/>
</dbReference>
<feature type="transmembrane region" description="Helical" evidence="1">
    <location>
        <begin position="379"/>
        <end position="399"/>
    </location>
</feature>
<feature type="transmembrane region" description="Helical" evidence="1">
    <location>
        <begin position="198"/>
        <end position="216"/>
    </location>
</feature>
<feature type="signal peptide" evidence="2">
    <location>
        <begin position="1"/>
        <end position="35"/>
    </location>
</feature>
<dbReference type="InterPro" id="IPR011622">
    <property type="entry name" value="7TMR_DISM_rcpt_extracell_dom2"/>
</dbReference>
<dbReference type="PROSITE" id="PS50887">
    <property type="entry name" value="GGDEF"/>
    <property type="match status" value="1"/>
</dbReference>
<feature type="transmembrane region" description="Helical" evidence="1">
    <location>
        <begin position="258"/>
        <end position="278"/>
    </location>
</feature>
<protein>
    <submittedName>
        <fullName evidence="4">Diguanylate cyclase (GGDEF)-like protein</fullName>
    </submittedName>
</protein>
<dbReference type="Pfam" id="PF00990">
    <property type="entry name" value="GGDEF"/>
    <property type="match status" value="1"/>
</dbReference>
<sequence length="593" mass="64350">MSALHGFMRSMAHRAAMVAAAVLCLLMLPGLPARAATPLVLTPGSQNLDAWSVASLQADASRERTAGDMLRRLDRFEAPPHRGGSIGAHQEAMWLRIPLAVHEAPTHQWIVNLDYGALQEVDIYLARNGEVLQQALLGYLRAPGKAADASRTPGLALDLQAGQAYELLIRVRTLGPMILPITVSEAPYRLKLALREQMLQGLLHGLAFWLLLYSLLQWAGQRDRLFACYALVVLGSAGFSLQFFGIGSQFLWPGNVWMEMHGAVLFGLTALAGSFLFLRQAMASDAPDSRYARTMLGGAALTALVGLAFAFDLLSVKAATVFMSLFGMVPSLLSLPAALRQARQGNPIGATLLVAWTVYGAAALVMAALVQGWVPVNFWTLHAFQFGATLDMLLFLRVLGLRSEALRQATLDAQRERDAMRSLAHTDPLTGLPNRRGMQIALNAALQQCAPDRMVAVFLLDLDGFKPVNDTHGHDVGDDLLVAVGQRLSAHVRRQTDLVARPGGDEFIILAPHLTRPEQAREIGEGLLHAFREPFTLRNLRVHVGLTIGYVLAPFDGKEVRELLGKADAAMYRGKQSGKHCLLRGDGPAALAS</sequence>